<proteinExistence type="predicted"/>
<protein>
    <submittedName>
        <fullName evidence="5">Serine hydrolase</fullName>
    </submittedName>
</protein>
<dbReference type="InterPro" id="IPR050789">
    <property type="entry name" value="Diverse_Enzym_Activities"/>
</dbReference>
<dbReference type="RefSeq" id="WP_185670910.1">
    <property type="nucleotide sequence ID" value="NZ_JACJVP010000032.1"/>
</dbReference>
<dbReference type="Gene3D" id="3.40.710.10">
    <property type="entry name" value="DD-peptidase/beta-lactamase superfamily"/>
    <property type="match status" value="1"/>
</dbReference>
<keyword evidence="5" id="KW-0378">Hydrolase</keyword>
<dbReference type="PANTHER" id="PTHR43283">
    <property type="entry name" value="BETA-LACTAMASE-RELATED"/>
    <property type="match status" value="1"/>
</dbReference>
<gene>
    <name evidence="5" type="ORF">H7C19_20520</name>
</gene>
<dbReference type="GO" id="GO:0003677">
    <property type="term" value="F:DNA binding"/>
    <property type="evidence" value="ECO:0007669"/>
    <property type="project" value="InterPro"/>
</dbReference>
<keyword evidence="3" id="KW-0732">Signal</keyword>
<keyword evidence="2" id="KW-0804">Transcription</keyword>
<keyword evidence="1" id="KW-0805">Transcription regulation</keyword>
<name>A0A7X0RT76_9BACL</name>
<evidence type="ECO:0000313" key="6">
    <source>
        <dbReference type="Proteomes" id="UP000547209"/>
    </source>
</evidence>
<dbReference type="Proteomes" id="UP000547209">
    <property type="component" value="Unassembled WGS sequence"/>
</dbReference>
<evidence type="ECO:0000259" key="4">
    <source>
        <dbReference type="Pfam" id="PF00144"/>
    </source>
</evidence>
<sequence length="190" mass="20675">MRKFPFPSGRTFRKLLVGGLTAALLLPTAASASEYAPPLAGPSDPQEVYPLADFVKDNIPTIIRKPGAAYRYDNCAYNLLGCVVQNVTGQPFEKVVRDRIFAPLGMKNSYFVLTPDVQRRLATPYDGDGQPLAQYATFPNDSSDGLAMSQRTVEYHLTSINQKLGVKTWIGAVARGYELGLLGTVCPGET</sequence>
<evidence type="ECO:0000256" key="3">
    <source>
        <dbReference type="SAM" id="SignalP"/>
    </source>
</evidence>
<evidence type="ECO:0000313" key="5">
    <source>
        <dbReference type="EMBL" id="MBB6673071.1"/>
    </source>
</evidence>
<comment type="caution">
    <text evidence="5">The sequence shown here is derived from an EMBL/GenBank/DDBJ whole genome shotgun (WGS) entry which is preliminary data.</text>
</comment>
<dbReference type="EMBL" id="JACJVP010000032">
    <property type="protein sequence ID" value="MBB6673071.1"/>
    <property type="molecule type" value="Genomic_DNA"/>
</dbReference>
<organism evidence="5 6">
    <name type="scientific">Cohnella nanjingensis</name>
    <dbReference type="NCBI Taxonomy" id="1387779"/>
    <lineage>
        <taxon>Bacteria</taxon>
        <taxon>Bacillati</taxon>
        <taxon>Bacillota</taxon>
        <taxon>Bacilli</taxon>
        <taxon>Bacillales</taxon>
        <taxon>Paenibacillaceae</taxon>
        <taxon>Cohnella</taxon>
    </lineage>
</organism>
<dbReference type="InterPro" id="IPR016032">
    <property type="entry name" value="Sig_transdc_resp-reg_C-effctor"/>
</dbReference>
<dbReference type="GO" id="GO:0006355">
    <property type="term" value="P:regulation of DNA-templated transcription"/>
    <property type="evidence" value="ECO:0007669"/>
    <property type="project" value="InterPro"/>
</dbReference>
<reference evidence="5 6" key="1">
    <citation type="submission" date="2020-08" db="EMBL/GenBank/DDBJ databases">
        <title>Cohnella phylogeny.</title>
        <authorList>
            <person name="Dunlap C."/>
        </authorList>
    </citation>
    <scope>NUCLEOTIDE SEQUENCE [LARGE SCALE GENOMIC DNA]</scope>
    <source>
        <strain evidence="5 6">DSM 28246</strain>
    </source>
</reference>
<dbReference type="SUPFAM" id="SSF56601">
    <property type="entry name" value="beta-lactamase/transpeptidase-like"/>
    <property type="match status" value="1"/>
</dbReference>
<evidence type="ECO:0000256" key="1">
    <source>
        <dbReference type="ARBA" id="ARBA00023015"/>
    </source>
</evidence>
<dbReference type="AlphaFoldDB" id="A0A7X0RT76"/>
<dbReference type="Pfam" id="PF00144">
    <property type="entry name" value="Beta-lactamase"/>
    <property type="match status" value="1"/>
</dbReference>
<keyword evidence="6" id="KW-1185">Reference proteome</keyword>
<feature type="domain" description="Beta-lactamase-related" evidence="4">
    <location>
        <begin position="64"/>
        <end position="132"/>
    </location>
</feature>
<evidence type="ECO:0000256" key="2">
    <source>
        <dbReference type="ARBA" id="ARBA00023163"/>
    </source>
</evidence>
<feature type="chain" id="PRO_5031412767" evidence="3">
    <location>
        <begin position="33"/>
        <end position="190"/>
    </location>
</feature>
<dbReference type="InterPro" id="IPR012338">
    <property type="entry name" value="Beta-lactam/transpept-like"/>
</dbReference>
<accession>A0A7X0RT76</accession>
<dbReference type="GO" id="GO:0016787">
    <property type="term" value="F:hydrolase activity"/>
    <property type="evidence" value="ECO:0007669"/>
    <property type="project" value="UniProtKB-KW"/>
</dbReference>
<dbReference type="InterPro" id="IPR001466">
    <property type="entry name" value="Beta-lactam-related"/>
</dbReference>
<feature type="signal peptide" evidence="3">
    <location>
        <begin position="1"/>
        <end position="32"/>
    </location>
</feature>
<dbReference type="SUPFAM" id="SSF46894">
    <property type="entry name" value="C-terminal effector domain of the bipartite response regulators"/>
    <property type="match status" value="1"/>
</dbReference>